<evidence type="ECO:0000256" key="1">
    <source>
        <dbReference type="SAM" id="Coils"/>
    </source>
</evidence>
<feature type="region of interest" description="Disordered" evidence="2">
    <location>
        <begin position="189"/>
        <end position="216"/>
    </location>
</feature>
<feature type="compositionally biased region" description="Low complexity" evidence="2">
    <location>
        <begin position="189"/>
        <end position="199"/>
    </location>
</feature>
<dbReference type="PANTHER" id="PTHR47762:SF2">
    <property type="entry name" value="OS04G0640800 PROTEIN"/>
    <property type="match status" value="1"/>
</dbReference>
<dbReference type="Pfam" id="PF04194">
    <property type="entry name" value="PDCD2_C"/>
    <property type="match status" value="1"/>
</dbReference>
<evidence type="ECO:0000259" key="3">
    <source>
        <dbReference type="Pfam" id="PF04194"/>
    </source>
</evidence>
<feature type="region of interest" description="Disordered" evidence="2">
    <location>
        <begin position="285"/>
        <end position="347"/>
    </location>
</feature>
<keyword evidence="5" id="KW-1185">Reference proteome</keyword>
<name>A0A9W6F896_9CHLO</name>
<dbReference type="Proteomes" id="UP001165080">
    <property type="component" value="Unassembled WGS sequence"/>
</dbReference>
<reference evidence="4 5" key="1">
    <citation type="journal article" date="2023" name="Commun. Biol.">
        <title>Reorganization of the ancestral sex-determining regions during the evolution of trioecy in Pleodorina starrii.</title>
        <authorList>
            <person name="Takahashi K."/>
            <person name="Suzuki S."/>
            <person name="Kawai-Toyooka H."/>
            <person name="Yamamoto K."/>
            <person name="Hamaji T."/>
            <person name="Ootsuki R."/>
            <person name="Yamaguchi H."/>
            <person name="Kawachi M."/>
            <person name="Higashiyama T."/>
            <person name="Nozaki H."/>
        </authorList>
    </citation>
    <scope>NUCLEOTIDE SEQUENCE [LARGE SCALE GENOMIC DNA]</scope>
    <source>
        <strain evidence="4 5">NIES-4479</strain>
    </source>
</reference>
<keyword evidence="1" id="KW-0175">Coiled coil</keyword>
<proteinExistence type="predicted"/>
<dbReference type="AlphaFoldDB" id="A0A9W6F896"/>
<dbReference type="GO" id="GO:0005737">
    <property type="term" value="C:cytoplasm"/>
    <property type="evidence" value="ECO:0007669"/>
    <property type="project" value="InterPro"/>
</dbReference>
<dbReference type="InterPro" id="IPR007320">
    <property type="entry name" value="PDCD2_C"/>
</dbReference>
<accession>A0A9W6F896</accession>
<feature type="domain" description="Programmed cell death protein 2 C-terminal" evidence="3">
    <location>
        <begin position="363"/>
        <end position="482"/>
    </location>
</feature>
<organism evidence="4 5">
    <name type="scientific">Pleodorina starrii</name>
    <dbReference type="NCBI Taxonomy" id="330485"/>
    <lineage>
        <taxon>Eukaryota</taxon>
        <taxon>Viridiplantae</taxon>
        <taxon>Chlorophyta</taxon>
        <taxon>core chlorophytes</taxon>
        <taxon>Chlorophyceae</taxon>
        <taxon>CS clade</taxon>
        <taxon>Chlamydomonadales</taxon>
        <taxon>Volvocaceae</taxon>
        <taxon>Pleodorina</taxon>
    </lineage>
</organism>
<dbReference type="EMBL" id="BRXU01000031">
    <property type="protein sequence ID" value="GLC60014.1"/>
    <property type="molecule type" value="Genomic_DNA"/>
</dbReference>
<dbReference type="PANTHER" id="PTHR47762">
    <property type="entry name" value="OSJNBB0079B02.4 PROTEIN"/>
    <property type="match status" value="1"/>
</dbReference>
<gene>
    <name evidence="4" type="primary">PLEST005715</name>
    <name evidence="4" type="ORF">PLESTB_001563800</name>
</gene>
<protein>
    <recommendedName>
        <fullName evidence="3">Programmed cell death protein 2 C-terminal domain-containing protein</fullName>
    </recommendedName>
</protein>
<feature type="compositionally biased region" description="Polar residues" evidence="2">
    <location>
        <begin position="285"/>
        <end position="302"/>
    </location>
</feature>
<evidence type="ECO:0000313" key="4">
    <source>
        <dbReference type="EMBL" id="GLC60014.1"/>
    </source>
</evidence>
<comment type="caution">
    <text evidence="4">The sequence shown here is derived from an EMBL/GenBank/DDBJ whole genome shotgun (WGS) entry which is preliminary data.</text>
</comment>
<feature type="coiled-coil region" evidence="1">
    <location>
        <begin position="257"/>
        <end position="284"/>
    </location>
</feature>
<evidence type="ECO:0000313" key="5">
    <source>
        <dbReference type="Proteomes" id="UP001165080"/>
    </source>
</evidence>
<evidence type="ECO:0000256" key="2">
    <source>
        <dbReference type="SAM" id="MobiDB-lite"/>
    </source>
</evidence>
<sequence>MILGVAGDLLSADEPRTHYLTKVGGAPWVPSTDSGWALIKSDWQKAATCGACGRGLSLVFQAYAPVSVDGGNWPERVLLVLGCTHSGCGSDARSWRAFRCQLAPSTGKAAAERTDDVQFGCPVSAKVESAAGPPEPAAPPQVLPAADPFGGGFDSAEGGDFFCGDSSGLDFSDIAAALNDCATKQLQQQQHHQQQAASARSKHQRDAVDAAGCTGEEPAEGVGALVPSAELPLTGPPLPEFHIIAVEEPTGRRDMMRQGDEDHVRQLLEEYERQEQQLGLARGSLSNHASVPTGPAGSSQRGQVAACSMAAAGRSPAGGRGSEEGSEDGAAAGVPPPGDGGDDMDSWAGEEYEEDHVRGVQGAYLKYSARLTRQPDQCARYSRGGDVLWPLQEAPQPPPCASCGAPRVFELQLTAPLLAMVLECADWLQGPDLEKHWPAINAAANWDFTTLAVYTCSANCHAASSGAPVQEGAVLLEEYVAVVSEEECHVPEELKLAK</sequence>